<dbReference type="InterPro" id="IPR043519">
    <property type="entry name" value="NT_sf"/>
</dbReference>
<dbReference type="AlphaFoldDB" id="A0A1G6R167"/>
<dbReference type="GO" id="GO:0006808">
    <property type="term" value="P:regulation of nitrogen utilization"/>
    <property type="evidence" value="ECO:0007669"/>
    <property type="project" value="UniProtKB-UniRule"/>
</dbReference>
<proteinExistence type="inferred from homology"/>
<comment type="cofactor">
    <cofactor evidence="7">
        <name>Mg(2+)</name>
        <dbReference type="ChEBI" id="CHEBI:18420"/>
    </cofactor>
</comment>
<keyword evidence="3" id="KW-0677">Repeat</keyword>
<keyword evidence="4 7" id="KW-0378">Hydrolase</keyword>
<keyword evidence="6 7" id="KW-0511">Multifunctional enzyme</keyword>
<feature type="domain" description="ACT" evidence="8">
    <location>
        <begin position="775"/>
        <end position="845"/>
    </location>
</feature>
<dbReference type="Pfam" id="PF08335">
    <property type="entry name" value="GlnD_UR_UTase"/>
    <property type="match status" value="1"/>
</dbReference>
<sequence length="845" mass="99600">MNLLEFADIKLKQKKILFEQLRSLNKKTKSGRSLLKIHSKWVDEVIQEFYKNFSQNTQNCIVALGGYGRNQLNPYSDIDLMILYTKLDNSIEKLSKDLSDLLYKLGYDTSVIVRTPKDCFELSKKDDTIKTSLMDSKYICGNQKLFLRYEFILKKIIEMDKVSYVKTKIESYQIRHAKYGNTVFVLEPNIKEGVGGLRDYHSVVWIYKAIFNTKNALDMKKHNLMTDFDYEILTSALYFLWRLRNAMHFVANGKNDILYLNLREAIASEMQIYASSYFSAQERLMRKYYYYARKMQDVCEKLINKAAIYISENKNPVVFEIDSKTKVVNNHLEFYDDLNLYNILILFYYSVRYCVNLSFDTIYSINTTNISNQKNDPFTFKLFRLIFSYPKPIYKQIYQMHKSNLLNKLIPEFGKIYCLSEYSMYHKYTVDEHSLQALYFLDKLFEKKTDSPFIMRLQHIFLSLNERDLFLLRFAVLLHDIGKLKKQKHEVLGAEMSLKISDRFGLGKELKQDLYFLIKNHLLLNRVISYQDIDDTKTVLNVLNTVKDKRMLNLLVLLTYADMNAVNDNVWSKWKEQLLETLYIRLILSLEKKDQNFLILTDAKKKKKNLLNQIQEKDILDFLNRIPESLIFDMDEQTILQLLKTFSKPQKNNYFMVEQKDEYARLFVLAKEKIGLINKIAGIMLCANASIILGKTYTLDKNNTIVVFTTKNKNLDENYIEELFLKSEEDESFLDECARKNTNKFLNRLEKTKIEMSIKRIEVEVDNNQSDIYTVVRIHAPDKLGLLYDITKVFKDLEIFIGSIIIDTKGEVAVDTFYVLSSGFKKIYDSKFIDLLKARLYEILS</sequence>
<accession>A0A1G6R167</accession>
<dbReference type="Gene3D" id="3.30.460.10">
    <property type="entry name" value="Beta Polymerase, domain 2"/>
    <property type="match status" value="1"/>
</dbReference>
<dbReference type="SUPFAM" id="SSF55021">
    <property type="entry name" value="ACT-like"/>
    <property type="match status" value="1"/>
</dbReference>
<dbReference type="EC" id="2.7.7.59" evidence="7"/>
<dbReference type="Pfam" id="PF01966">
    <property type="entry name" value="HD"/>
    <property type="match status" value="1"/>
</dbReference>
<dbReference type="Pfam" id="PF24931">
    <property type="entry name" value="ACT_ACR9_3rd"/>
    <property type="match status" value="1"/>
</dbReference>
<dbReference type="PANTHER" id="PTHR47320">
    <property type="entry name" value="BIFUNCTIONAL URIDYLYLTRANSFERASE/URIDYLYL-REMOVING ENZYME"/>
    <property type="match status" value="1"/>
</dbReference>
<evidence type="ECO:0000256" key="2">
    <source>
        <dbReference type="ARBA" id="ARBA00022695"/>
    </source>
</evidence>
<dbReference type="CDD" id="cd00077">
    <property type="entry name" value="HDc"/>
    <property type="match status" value="1"/>
</dbReference>
<dbReference type="GO" id="GO:0008773">
    <property type="term" value="F:[protein-PII] uridylyltransferase activity"/>
    <property type="evidence" value="ECO:0007669"/>
    <property type="project" value="UniProtKB-UniRule"/>
</dbReference>
<dbReference type="InterPro" id="IPR045865">
    <property type="entry name" value="ACT-like_dom_sf"/>
</dbReference>
<evidence type="ECO:0000256" key="6">
    <source>
        <dbReference type="ARBA" id="ARBA00023268"/>
    </source>
</evidence>
<evidence type="ECO:0000256" key="1">
    <source>
        <dbReference type="ARBA" id="ARBA00022679"/>
    </source>
</evidence>
<evidence type="ECO:0000256" key="3">
    <source>
        <dbReference type="ARBA" id="ARBA00022737"/>
    </source>
</evidence>
<evidence type="ECO:0000256" key="7">
    <source>
        <dbReference type="HAMAP-Rule" id="MF_00277"/>
    </source>
</evidence>
<organism evidence="9 10">
    <name type="scientific">Desulfurella multipotens</name>
    <dbReference type="NCBI Taxonomy" id="79269"/>
    <lineage>
        <taxon>Bacteria</taxon>
        <taxon>Pseudomonadati</taxon>
        <taxon>Campylobacterota</taxon>
        <taxon>Desulfurellia</taxon>
        <taxon>Desulfurellales</taxon>
        <taxon>Desulfurellaceae</taxon>
        <taxon>Desulfurella</taxon>
    </lineage>
</organism>
<evidence type="ECO:0000256" key="4">
    <source>
        <dbReference type="ARBA" id="ARBA00022801"/>
    </source>
</evidence>
<evidence type="ECO:0000313" key="9">
    <source>
        <dbReference type="EMBL" id="SDC98420.1"/>
    </source>
</evidence>
<dbReference type="GO" id="GO:0008081">
    <property type="term" value="F:phosphoric diester hydrolase activity"/>
    <property type="evidence" value="ECO:0007669"/>
    <property type="project" value="UniProtKB-UniRule"/>
</dbReference>
<comment type="activity regulation">
    <text evidence="7">Uridylyltransferase (UTase) activity is inhibited by glutamine, while glutamine activates uridylyl-removing (UR) activity.</text>
</comment>
<comment type="similarity">
    <text evidence="7">Belongs to the GlnD family.</text>
</comment>
<reference evidence="10" key="1">
    <citation type="submission" date="2016-10" db="EMBL/GenBank/DDBJ databases">
        <authorList>
            <person name="Varghese N."/>
            <person name="Submissions S."/>
        </authorList>
    </citation>
    <scope>NUCLEOTIDE SEQUENCE [LARGE SCALE GENOMIC DNA]</scope>
    <source>
        <strain evidence="10">DSM 8415</strain>
    </source>
</reference>
<dbReference type="SUPFAM" id="SSF109604">
    <property type="entry name" value="HD-domain/PDEase-like"/>
    <property type="match status" value="1"/>
</dbReference>
<comment type="caution">
    <text evidence="7">Lacks conserved residue(s) required for the propagation of feature annotation.</text>
</comment>
<feature type="region of interest" description="Uridylyltransferase" evidence="7">
    <location>
        <begin position="1"/>
        <end position="320"/>
    </location>
</feature>
<dbReference type="SUPFAM" id="SSF81301">
    <property type="entry name" value="Nucleotidyltransferase"/>
    <property type="match status" value="1"/>
</dbReference>
<comment type="catalytic activity">
    <reaction evidence="7">
        <text>[protein-PII]-L-tyrosine + UTP = [protein-PII]-uridylyl-L-tyrosine + diphosphate</text>
        <dbReference type="Rhea" id="RHEA:13673"/>
        <dbReference type="Rhea" id="RHEA-COMP:12147"/>
        <dbReference type="Rhea" id="RHEA-COMP:12148"/>
        <dbReference type="ChEBI" id="CHEBI:33019"/>
        <dbReference type="ChEBI" id="CHEBI:46398"/>
        <dbReference type="ChEBI" id="CHEBI:46858"/>
        <dbReference type="ChEBI" id="CHEBI:90602"/>
        <dbReference type="EC" id="2.7.7.59"/>
    </reaction>
</comment>
<keyword evidence="5 7" id="KW-0460">Magnesium</keyword>
<dbReference type="InterPro" id="IPR006674">
    <property type="entry name" value="HD_domain"/>
</dbReference>
<dbReference type="PROSITE" id="PS51671">
    <property type="entry name" value="ACT"/>
    <property type="match status" value="1"/>
</dbReference>
<dbReference type="InterPro" id="IPR003607">
    <property type="entry name" value="HD/PDEase_dom"/>
</dbReference>
<keyword evidence="10" id="KW-1185">Reference proteome</keyword>
<dbReference type="RefSeq" id="WP_092129624.1">
    <property type="nucleotide sequence ID" value="NZ_FMYU01000014.1"/>
</dbReference>
<gene>
    <name evidence="7" type="primary">glnD</name>
    <name evidence="9" type="ORF">SAMN05660835_01708</name>
</gene>
<evidence type="ECO:0000313" key="10">
    <source>
        <dbReference type="Proteomes" id="UP000199411"/>
    </source>
</evidence>
<dbReference type="SUPFAM" id="SSF81593">
    <property type="entry name" value="Nucleotidyltransferase substrate binding subunit/domain"/>
    <property type="match status" value="1"/>
</dbReference>
<comment type="domain">
    <text evidence="7">Has four distinct domains: an N-terminal nucleotidyltransferase (NT) domain responsible for UTase activity, a central HD domain that encodes UR activity, and two C-terminal ACT domains that seem to have a role in glutamine sensing.</text>
</comment>
<evidence type="ECO:0000256" key="5">
    <source>
        <dbReference type="ARBA" id="ARBA00022842"/>
    </source>
</evidence>
<dbReference type="EC" id="3.1.4.-" evidence="7"/>
<dbReference type="InterPro" id="IPR010043">
    <property type="entry name" value="UTase/UR"/>
</dbReference>
<evidence type="ECO:0000259" key="8">
    <source>
        <dbReference type="PROSITE" id="PS51671"/>
    </source>
</evidence>
<dbReference type="EMBL" id="FMYU01000014">
    <property type="protein sequence ID" value="SDC98420.1"/>
    <property type="molecule type" value="Genomic_DNA"/>
</dbReference>
<protein>
    <recommendedName>
        <fullName evidence="7">Bifunctional uridylyltransferase/uridylyl-removing enzyme</fullName>
        <shortName evidence="7">UTase/UR</shortName>
    </recommendedName>
    <alternativeName>
        <fullName evidence="7">Bifunctional [protein-PII] modification enzyme</fullName>
    </alternativeName>
    <alternativeName>
        <fullName evidence="7">Bifunctional nitrogen sensor protein</fullName>
    </alternativeName>
    <domain>
        <recommendedName>
            <fullName evidence="7">[Protein-PII] uridylyltransferase</fullName>
            <shortName evidence="7">PII uridylyltransferase</shortName>
            <shortName evidence="7">UTase</shortName>
            <ecNumber evidence="7">2.7.7.59</ecNumber>
        </recommendedName>
    </domain>
    <domain>
        <recommendedName>
            <fullName evidence="7">[Protein-PII]-UMP uridylyl-removing enzyme</fullName>
            <shortName evidence="7">UR</shortName>
            <ecNumber evidence="7">3.1.4.-</ecNumber>
        </recommendedName>
    </domain>
</protein>
<dbReference type="InterPro" id="IPR013546">
    <property type="entry name" value="PII_UdlTrfase/GS_AdlTrfase"/>
</dbReference>
<keyword evidence="2 7" id="KW-0548">Nucleotidyltransferase</keyword>
<keyword evidence="1 7" id="KW-0808">Transferase</keyword>
<dbReference type="Gene3D" id="1.10.3090.10">
    <property type="entry name" value="cca-adding enzyme, domain 2"/>
    <property type="match status" value="1"/>
</dbReference>
<dbReference type="HAMAP" id="MF_00277">
    <property type="entry name" value="PII_uridylyl_transf"/>
    <property type="match status" value="1"/>
</dbReference>
<dbReference type="Pfam" id="PF01909">
    <property type="entry name" value="NTP_transf_2"/>
    <property type="match status" value="1"/>
</dbReference>
<name>A0A1G6R167_9BACT</name>
<dbReference type="OrthoDB" id="9758038at2"/>
<dbReference type="SMART" id="SM00471">
    <property type="entry name" value="HDc"/>
    <property type="match status" value="1"/>
</dbReference>
<dbReference type="PIRSF" id="PIRSF006288">
    <property type="entry name" value="PII_uridyltransf"/>
    <property type="match status" value="1"/>
</dbReference>
<comment type="catalytic activity">
    <reaction evidence="7">
        <text>[protein-PII]-uridylyl-L-tyrosine + H2O = [protein-PII]-L-tyrosine + UMP + H(+)</text>
        <dbReference type="Rhea" id="RHEA:48600"/>
        <dbReference type="Rhea" id="RHEA-COMP:12147"/>
        <dbReference type="Rhea" id="RHEA-COMP:12148"/>
        <dbReference type="ChEBI" id="CHEBI:15377"/>
        <dbReference type="ChEBI" id="CHEBI:15378"/>
        <dbReference type="ChEBI" id="CHEBI:46858"/>
        <dbReference type="ChEBI" id="CHEBI:57865"/>
        <dbReference type="ChEBI" id="CHEBI:90602"/>
    </reaction>
</comment>
<comment type="function">
    <text evidence="7">Modifies, by uridylylation and deuridylylation, the PII regulatory proteins (GlnB and homologs), in response to the nitrogen status of the cell that GlnD senses through the glutamine level. Under low glutamine levels, catalyzes the conversion of the PII proteins and UTP to PII-UMP and PPi, while under higher glutamine levels, GlnD hydrolyzes PII-UMP to PII and UMP (deuridylylation). Thus, controls uridylylation state and activity of the PII proteins, and plays an important role in the regulation of nitrogen metabolism.</text>
</comment>
<dbReference type="Proteomes" id="UP000199411">
    <property type="component" value="Unassembled WGS sequence"/>
</dbReference>
<dbReference type="InterPro" id="IPR002912">
    <property type="entry name" value="ACT_dom"/>
</dbReference>
<dbReference type="PANTHER" id="PTHR47320:SF1">
    <property type="entry name" value="BIFUNCTIONAL URIDYLYLTRANSFERASE_URIDYLYL-REMOVING ENZYME"/>
    <property type="match status" value="1"/>
</dbReference>
<dbReference type="InterPro" id="IPR002934">
    <property type="entry name" value="Polymerase_NTP_transf_dom"/>
</dbReference>